<evidence type="ECO:0000313" key="1">
    <source>
        <dbReference type="EMBL" id="MFD2547169.1"/>
    </source>
</evidence>
<evidence type="ECO:0008006" key="3">
    <source>
        <dbReference type="Google" id="ProtNLM"/>
    </source>
</evidence>
<dbReference type="EMBL" id="JBHULR010000003">
    <property type="protein sequence ID" value="MFD2547169.1"/>
    <property type="molecule type" value="Genomic_DNA"/>
</dbReference>
<name>A0ABW5KDZ7_9SPHI</name>
<gene>
    <name evidence="1" type="ORF">ACFSR5_05860</name>
</gene>
<dbReference type="RefSeq" id="WP_380901665.1">
    <property type="nucleotide sequence ID" value="NZ_JBHUEG010000007.1"/>
</dbReference>
<keyword evidence="2" id="KW-1185">Reference proteome</keyword>
<organism evidence="1 2">
    <name type="scientific">Sphingobacterium suaedae</name>
    <dbReference type="NCBI Taxonomy" id="1686402"/>
    <lineage>
        <taxon>Bacteria</taxon>
        <taxon>Pseudomonadati</taxon>
        <taxon>Bacteroidota</taxon>
        <taxon>Sphingobacteriia</taxon>
        <taxon>Sphingobacteriales</taxon>
        <taxon>Sphingobacteriaceae</taxon>
        <taxon>Sphingobacterium</taxon>
    </lineage>
</organism>
<comment type="caution">
    <text evidence="1">The sequence shown here is derived from an EMBL/GenBank/DDBJ whole genome shotgun (WGS) entry which is preliminary data.</text>
</comment>
<evidence type="ECO:0000313" key="2">
    <source>
        <dbReference type="Proteomes" id="UP001597545"/>
    </source>
</evidence>
<accession>A0ABW5KDZ7</accession>
<reference evidence="2" key="1">
    <citation type="journal article" date="2019" name="Int. J. Syst. Evol. Microbiol.">
        <title>The Global Catalogue of Microorganisms (GCM) 10K type strain sequencing project: providing services to taxonomists for standard genome sequencing and annotation.</title>
        <authorList>
            <consortium name="The Broad Institute Genomics Platform"/>
            <consortium name="The Broad Institute Genome Sequencing Center for Infectious Disease"/>
            <person name="Wu L."/>
            <person name="Ma J."/>
        </authorList>
    </citation>
    <scope>NUCLEOTIDE SEQUENCE [LARGE SCALE GENOMIC DNA]</scope>
    <source>
        <strain evidence="2">KCTC 42662</strain>
    </source>
</reference>
<dbReference type="Proteomes" id="UP001597545">
    <property type="component" value="Unassembled WGS sequence"/>
</dbReference>
<proteinExistence type="predicted"/>
<sequence length="68" mass="7873">MEELKIGQETYDIRDPQKTPLTIVGLENDDVTGTIACSYYSHVEMDVVVKRFKVEHLYLGDRKLEVGW</sequence>
<protein>
    <recommendedName>
        <fullName evidence="3">Phage protein</fullName>
    </recommendedName>
</protein>